<evidence type="ECO:0000313" key="2">
    <source>
        <dbReference type="EMBL" id="GLC83709.1"/>
    </source>
</evidence>
<comment type="caution">
    <text evidence="2">The sequence shown here is derived from an EMBL/GenBank/DDBJ whole genome shotgun (WGS) entry which is preliminary data.</text>
</comment>
<evidence type="ECO:0000256" key="1">
    <source>
        <dbReference type="SAM" id="MobiDB-lite"/>
    </source>
</evidence>
<dbReference type="EMBL" id="BRZC01000002">
    <property type="protein sequence ID" value="GLC83709.1"/>
    <property type="molecule type" value="Genomic_DNA"/>
</dbReference>
<protein>
    <recommendedName>
        <fullName evidence="4">Pentapeptide repeat-containing protein</fullName>
    </recommendedName>
</protein>
<proteinExistence type="predicted"/>
<evidence type="ECO:0008006" key="4">
    <source>
        <dbReference type="Google" id="ProtNLM"/>
    </source>
</evidence>
<dbReference type="Gene3D" id="2.160.20.80">
    <property type="entry name" value="E3 ubiquitin-protein ligase SopA"/>
    <property type="match status" value="1"/>
</dbReference>
<keyword evidence="3" id="KW-1185">Reference proteome</keyword>
<dbReference type="Proteomes" id="UP001165068">
    <property type="component" value="Unassembled WGS sequence"/>
</dbReference>
<reference evidence="2" key="1">
    <citation type="submission" date="2022-08" db="EMBL/GenBank/DDBJ databases">
        <title>Draft genome sequence of Microbacterium arabinogalactanolyticum JCM 9171.</title>
        <authorList>
            <person name="Fujita K."/>
            <person name="Ishiwata A."/>
            <person name="Fushinobu S."/>
        </authorList>
    </citation>
    <scope>NUCLEOTIDE SEQUENCE</scope>
    <source>
        <strain evidence="2">JCM 9171</strain>
    </source>
</reference>
<feature type="region of interest" description="Disordered" evidence="1">
    <location>
        <begin position="1"/>
        <end position="26"/>
    </location>
</feature>
<evidence type="ECO:0000313" key="3">
    <source>
        <dbReference type="Proteomes" id="UP001165068"/>
    </source>
</evidence>
<dbReference type="RefSeq" id="WP_285630275.1">
    <property type="nucleotide sequence ID" value="NZ_BAAAUK010000001.1"/>
</dbReference>
<accession>A0ABQ5ND35</accession>
<gene>
    <name evidence="2" type="ORF">MIAR_02970</name>
</gene>
<name>A0ABQ5ND35_9MICO</name>
<dbReference type="SUPFAM" id="SSF141571">
    <property type="entry name" value="Pentapeptide repeat-like"/>
    <property type="match status" value="1"/>
</dbReference>
<organism evidence="2 3">
    <name type="scientific">Microbacterium arabinogalactanolyticum</name>
    <dbReference type="NCBI Taxonomy" id="69365"/>
    <lineage>
        <taxon>Bacteria</taxon>
        <taxon>Bacillati</taxon>
        <taxon>Actinomycetota</taxon>
        <taxon>Actinomycetes</taxon>
        <taxon>Micrococcales</taxon>
        <taxon>Microbacteriaceae</taxon>
        <taxon>Microbacterium</taxon>
    </lineage>
</organism>
<sequence>MARRSEDLRPPLVSAPDLPDHLDPAPPRRSADLIAALIELEGDADLAHSSLEQCVLTGVADSLDLRGATLMDVELRDLRVADLPARTASLRRVRISGGRIGTLDLTDTRIHELELRGVRIDYLTLSATKAVDVRIDGCRITALDLPGATLTRVAFDGTHADEVDSRGLQASHVDLRGLDALSFLDVASLRGTTLTVRQVELLAPAFAASAGISVRD</sequence>